<evidence type="ECO:0000313" key="2">
    <source>
        <dbReference type="EMBL" id="MFI6503100.1"/>
    </source>
</evidence>
<dbReference type="InterPro" id="IPR001466">
    <property type="entry name" value="Beta-lactam-related"/>
</dbReference>
<protein>
    <submittedName>
        <fullName evidence="2">Serine hydrolase domain-containing protein</fullName>
        <ecNumber evidence="2">3.-.-.-</ecNumber>
    </submittedName>
</protein>
<dbReference type="PANTHER" id="PTHR43283">
    <property type="entry name" value="BETA-LACTAMASE-RELATED"/>
    <property type="match status" value="1"/>
</dbReference>
<dbReference type="InterPro" id="IPR012338">
    <property type="entry name" value="Beta-lactam/transpept-like"/>
</dbReference>
<dbReference type="Gene3D" id="3.40.710.10">
    <property type="entry name" value="DD-peptidase/beta-lactamase superfamily"/>
    <property type="match status" value="1"/>
</dbReference>
<name>A0ABW7Z4L1_9ACTN</name>
<dbReference type="Proteomes" id="UP001612741">
    <property type="component" value="Unassembled WGS sequence"/>
</dbReference>
<dbReference type="InterPro" id="IPR050789">
    <property type="entry name" value="Diverse_Enzym_Activities"/>
</dbReference>
<dbReference type="Pfam" id="PF00144">
    <property type="entry name" value="Beta-lactamase"/>
    <property type="match status" value="1"/>
</dbReference>
<dbReference type="EC" id="3.-.-.-" evidence="2"/>
<feature type="domain" description="Beta-lactamase-related" evidence="1">
    <location>
        <begin position="83"/>
        <end position="344"/>
    </location>
</feature>
<dbReference type="EMBL" id="JBITGY010000011">
    <property type="protein sequence ID" value="MFI6503100.1"/>
    <property type="molecule type" value="Genomic_DNA"/>
</dbReference>
<dbReference type="GO" id="GO:0016787">
    <property type="term" value="F:hydrolase activity"/>
    <property type="evidence" value="ECO:0007669"/>
    <property type="project" value="UniProtKB-KW"/>
</dbReference>
<dbReference type="RefSeq" id="WP_397088893.1">
    <property type="nucleotide sequence ID" value="NZ_JBITGY010000011.1"/>
</dbReference>
<proteinExistence type="predicted"/>
<keyword evidence="2" id="KW-0378">Hydrolase</keyword>
<organism evidence="2 3">
    <name type="scientific">Nonomuraea typhae</name>
    <dbReference type="NCBI Taxonomy" id="2603600"/>
    <lineage>
        <taxon>Bacteria</taxon>
        <taxon>Bacillati</taxon>
        <taxon>Actinomycetota</taxon>
        <taxon>Actinomycetes</taxon>
        <taxon>Streptosporangiales</taxon>
        <taxon>Streptosporangiaceae</taxon>
        <taxon>Nonomuraea</taxon>
    </lineage>
</organism>
<evidence type="ECO:0000313" key="3">
    <source>
        <dbReference type="Proteomes" id="UP001612741"/>
    </source>
</evidence>
<dbReference type="PANTHER" id="PTHR43283:SF7">
    <property type="entry name" value="BETA-LACTAMASE-RELATED DOMAIN-CONTAINING PROTEIN"/>
    <property type="match status" value="1"/>
</dbReference>
<reference evidence="2 3" key="1">
    <citation type="submission" date="2024-10" db="EMBL/GenBank/DDBJ databases">
        <title>The Natural Products Discovery Center: Release of the First 8490 Sequenced Strains for Exploring Actinobacteria Biosynthetic Diversity.</title>
        <authorList>
            <person name="Kalkreuter E."/>
            <person name="Kautsar S.A."/>
            <person name="Yang D."/>
            <person name="Bader C.D."/>
            <person name="Teijaro C.N."/>
            <person name="Fluegel L."/>
            <person name="Davis C.M."/>
            <person name="Simpson J.R."/>
            <person name="Lauterbach L."/>
            <person name="Steele A.D."/>
            <person name="Gui C."/>
            <person name="Meng S."/>
            <person name="Li G."/>
            <person name="Viehrig K."/>
            <person name="Ye F."/>
            <person name="Su P."/>
            <person name="Kiefer A.F."/>
            <person name="Nichols A."/>
            <person name="Cepeda A.J."/>
            <person name="Yan W."/>
            <person name="Fan B."/>
            <person name="Jiang Y."/>
            <person name="Adhikari A."/>
            <person name="Zheng C.-J."/>
            <person name="Schuster L."/>
            <person name="Cowan T.M."/>
            <person name="Smanski M.J."/>
            <person name="Chevrette M.G."/>
            <person name="De Carvalho L.P.S."/>
            <person name="Shen B."/>
        </authorList>
    </citation>
    <scope>NUCLEOTIDE SEQUENCE [LARGE SCALE GENOMIC DNA]</scope>
    <source>
        <strain evidence="2 3">NPDC050545</strain>
    </source>
</reference>
<sequence length="365" mass="39884">MRRLLIILGVLVLAVAVAFGGMWASTGRSQLARAFFWGDSDTGDWQRFPFRRVSTAAPAPIPPAPAALPGLDERALAAGGTNAFLVVRDGKLIYEKYFHGTRRDSTLTSMSVAKSVLSLLVGVAIGEGRIRSVDDPITAYVPELRERDARFTRITLRHLLAMRSGLRYDDEGTPFSDDTSTYYSPDLRGLAIGGAEVQGEPGQAFRYNNFNPLLVGLALERTTGMTVAAYLEQKLWRPMGMEGDGSWSLDSAEGFEKMESGVNGRAVDFAKLGMLVAARGKWNGTQLVPEAWITEPNTPVTAPNGWADGYQHFWWSRGPARIASGRYGQVIYVLPGKNLVMVRLGADTGGRAWPAYMEELAQSMT</sequence>
<evidence type="ECO:0000259" key="1">
    <source>
        <dbReference type="Pfam" id="PF00144"/>
    </source>
</evidence>
<keyword evidence="3" id="KW-1185">Reference proteome</keyword>
<accession>A0ABW7Z4L1</accession>
<gene>
    <name evidence="2" type="ORF">ACIBG2_37360</name>
</gene>
<dbReference type="SUPFAM" id="SSF56601">
    <property type="entry name" value="beta-lactamase/transpeptidase-like"/>
    <property type="match status" value="1"/>
</dbReference>
<comment type="caution">
    <text evidence="2">The sequence shown here is derived from an EMBL/GenBank/DDBJ whole genome shotgun (WGS) entry which is preliminary data.</text>
</comment>